<evidence type="ECO:0000256" key="1">
    <source>
        <dbReference type="ARBA" id="ARBA00022741"/>
    </source>
</evidence>
<dbReference type="PANTHER" id="PTHR11070">
    <property type="entry name" value="UVRD / RECB / PCRA DNA HELICASE FAMILY MEMBER"/>
    <property type="match status" value="1"/>
</dbReference>
<dbReference type="Pfam" id="PF13087">
    <property type="entry name" value="AAA_12"/>
    <property type="match status" value="1"/>
</dbReference>
<dbReference type="AlphaFoldDB" id="A0A2V4C570"/>
<feature type="domain" description="UvrD-like helicase ATP-binding" evidence="6">
    <location>
        <begin position="17"/>
        <end position="192"/>
    </location>
</feature>
<dbReference type="GO" id="GO:0043138">
    <property type="term" value="F:3'-5' DNA helicase activity"/>
    <property type="evidence" value="ECO:0007669"/>
    <property type="project" value="TreeGrafter"/>
</dbReference>
<reference evidence="8 9" key="1">
    <citation type="submission" date="2018-05" db="EMBL/GenBank/DDBJ databases">
        <title>Flavobacterium sp. strain IMCC34758, incomplete genome.</title>
        <authorList>
            <person name="Joung Y."/>
        </authorList>
    </citation>
    <scope>NUCLEOTIDE SEQUENCE [LARGE SCALE GENOMIC DNA]</scope>
    <source>
        <strain evidence="8 9">IMCC34758</strain>
    </source>
</reference>
<comment type="caution">
    <text evidence="8">The sequence shown here is derived from an EMBL/GenBank/DDBJ whole genome shotgun (WGS) entry which is preliminary data.</text>
</comment>
<sequence>MPDFKFSLPSIASLYPDQQLAYNSRNSTLVTGGPGSGKTVVTIFRFLRPVGESKDVLLFTFNRTLIYSIRGTLRDRAEELFGRLDEEQIEKIVEEKLNTFYKWHKDNINFFDSEATDLVLGTGFQNFIANDRQNIKFDELFFDEGQDLPPSVYANVLKLTHTVSVGADKAQNYRGHYVADTVENVINNKLNTQTTAFWRYLGGNFRNSKEIFQLAQKFVPNDLRVQALTATNLRSGNNPEIEVGFRTARQLEYIKEIIEKNQNSNIGILVHFKRKVLDIKEYLEKHGYSCEEDAPVDKSFSYYISKMDQNDESIMMKKLKTPFITTFESCKGLEFDIVIMPFFEQSDYAMSNRNNDGRFFATRNHYYVAVTRARNDIFILCDNKPNVLSFYNARTNITREDLPF</sequence>
<dbReference type="Gene3D" id="3.40.50.300">
    <property type="entry name" value="P-loop containing nucleotide triphosphate hydrolases"/>
    <property type="match status" value="2"/>
</dbReference>
<evidence type="ECO:0000256" key="5">
    <source>
        <dbReference type="ARBA" id="ARBA00034923"/>
    </source>
</evidence>
<dbReference type="InterPro" id="IPR014016">
    <property type="entry name" value="UvrD-like_ATP-bd"/>
</dbReference>
<gene>
    <name evidence="8" type="ORF">DMB68_04795</name>
</gene>
<dbReference type="InterPro" id="IPR027417">
    <property type="entry name" value="P-loop_NTPase"/>
</dbReference>
<keyword evidence="1" id="KW-0547">Nucleotide-binding</keyword>
<dbReference type="RefSeq" id="WP_110345504.1">
    <property type="nucleotide sequence ID" value="NZ_QJHL01000001.1"/>
</dbReference>
<keyword evidence="9" id="KW-1185">Reference proteome</keyword>
<dbReference type="GO" id="GO:0003677">
    <property type="term" value="F:DNA binding"/>
    <property type="evidence" value="ECO:0007669"/>
    <property type="project" value="InterPro"/>
</dbReference>
<dbReference type="EMBL" id="QJHL01000001">
    <property type="protein sequence ID" value="PXY46496.1"/>
    <property type="molecule type" value="Genomic_DNA"/>
</dbReference>
<dbReference type="Proteomes" id="UP000247681">
    <property type="component" value="Unassembled WGS sequence"/>
</dbReference>
<dbReference type="InterPro" id="IPR041679">
    <property type="entry name" value="DNA2/NAM7-like_C"/>
</dbReference>
<feature type="domain" description="DNA2/NAM7 helicase-like C-terminal" evidence="7">
    <location>
        <begin position="252"/>
        <end position="383"/>
    </location>
</feature>
<evidence type="ECO:0000259" key="6">
    <source>
        <dbReference type="Pfam" id="PF00580"/>
    </source>
</evidence>
<dbReference type="Pfam" id="PF00580">
    <property type="entry name" value="UvrD-helicase"/>
    <property type="match status" value="1"/>
</dbReference>
<dbReference type="GO" id="GO:0000725">
    <property type="term" value="P:recombinational repair"/>
    <property type="evidence" value="ECO:0007669"/>
    <property type="project" value="TreeGrafter"/>
</dbReference>
<keyword evidence="3" id="KW-0347">Helicase</keyword>
<keyword evidence="2" id="KW-0378">Hydrolase</keyword>
<dbReference type="GO" id="GO:0005524">
    <property type="term" value="F:ATP binding"/>
    <property type="evidence" value="ECO:0007669"/>
    <property type="project" value="UniProtKB-KW"/>
</dbReference>
<evidence type="ECO:0000313" key="9">
    <source>
        <dbReference type="Proteomes" id="UP000247681"/>
    </source>
</evidence>
<organism evidence="8 9">
    <name type="scientific">Flavobacterium hydrophilum</name>
    <dbReference type="NCBI Taxonomy" id="2211445"/>
    <lineage>
        <taxon>Bacteria</taxon>
        <taxon>Pseudomonadati</taxon>
        <taxon>Bacteroidota</taxon>
        <taxon>Flavobacteriia</taxon>
        <taxon>Flavobacteriales</taxon>
        <taxon>Flavobacteriaceae</taxon>
        <taxon>Flavobacterium</taxon>
    </lineage>
</organism>
<keyword evidence="4" id="KW-0067">ATP-binding</keyword>
<dbReference type="OrthoDB" id="9787585at2"/>
<dbReference type="SUPFAM" id="SSF52540">
    <property type="entry name" value="P-loop containing nucleoside triphosphate hydrolases"/>
    <property type="match status" value="1"/>
</dbReference>
<evidence type="ECO:0000256" key="3">
    <source>
        <dbReference type="ARBA" id="ARBA00022806"/>
    </source>
</evidence>
<name>A0A2V4C570_9FLAO</name>
<accession>A0A2V4C570</accession>
<dbReference type="InterPro" id="IPR000212">
    <property type="entry name" value="DNA_helicase_UvrD/REP"/>
</dbReference>
<dbReference type="PANTHER" id="PTHR11070:SF2">
    <property type="entry name" value="ATP-DEPENDENT DNA HELICASE SRS2"/>
    <property type="match status" value="1"/>
</dbReference>
<evidence type="ECO:0000256" key="2">
    <source>
        <dbReference type="ARBA" id="ARBA00022801"/>
    </source>
</evidence>
<evidence type="ECO:0000259" key="7">
    <source>
        <dbReference type="Pfam" id="PF13087"/>
    </source>
</evidence>
<evidence type="ECO:0000313" key="8">
    <source>
        <dbReference type="EMBL" id="PXY46496.1"/>
    </source>
</evidence>
<protein>
    <recommendedName>
        <fullName evidence="5">DNA 3'-5' helicase II</fullName>
    </recommendedName>
</protein>
<dbReference type="GO" id="GO:0016787">
    <property type="term" value="F:hydrolase activity"/>
    <property type="evidence" value="ECO:0007669"/>
    <property type="project" value="UniProtKB-KW"/>
</dbReference>
<proteinExistence type="predicted"/>
<evidence type="ECO:0000256" key="4">
    <source>
        <dbReference type="ARBA" id="ARBA00022840"/>
    </source>
</evidence>